<evidence type="ECO:0000256" key="1">
    <source>
        <dbReference type="ARBA" id="ARBA00004370"/>
    </source>
</evidence>
<dbReference type="PANTHER" id="PTHR35371:SF1">
    <property type="entry name" value="BLR7753 PROTEIN"/>
    <property type="match status" value="1"/>
</dbReference>
<organism evidence="6 7">
    <name type="scientific">Rhodothalassium salexigens DSM 2132</name>
    <dbReference type="NCBI Taxonomy" id="1188247"/>
    <lineage>
        <taxon>Bacteria</taxon>
        <taxon>Pseudomonadati</taxon>
        <taxon>Pseudomonadota</taxon>
        <taxon>Alphaproteobacteria</taxon>
        <taxon>Rhodothalassiales</taxon>
        <taxon>Rhodothalassiaceae</taxon>
        <taxon>Rhodothalassium</taxon>
    </lineage>
</organism>
<dbReference type="InterPro" id="IPR001129">
    <property type="entry name" value="Membr-assoc_MAPEG"/>
</dbReference>
<sequence length="130" mass="13747">MTIAAWCVLAFLIIAYAPRAGSIRGAIAQEGRYDNINPRAQQARLEGAGAKAQAAHANSLEAFAPFAAGVWAAHAFGADPMIRDGLALAFVAVRLVYWRAYVADWGNGRSVVWALGFLITVALFVAAGLT</sequence>
<keyword evidence="4 5" id="KW-0472">Membrane</keyword>
<protein>
    <submittedName>
        <fullName evidence="6">Putative MAPEG superfamily protein</fullName>
    </submittedName>
</protein>
<evidence type="ECO:0000313" key="7">
    <source>
        <dbReference type="Proteomes" id="UP000295399"/>
    </source>
</evidence>
<feature type="transmembrane region" description="Helical" evidence="5">
    <location>
        <begin position="81"/>
        <end position="98"/>
    </location>
</feature>
<evidence type="ECO:0000256" key="5">
    <source>
        <dbReference type="SAM" id="Phobius"/>
    </source>
</evidence>
<dbReference type="GO" id="GO:0016020">
    <property type="term" value="C:membrane"/>
    <property type="evidence" value="ECO:0007669"/>
    <property type="project" value="UniProtKB-SubCell"/>
</dbReference>
<proteinExistence type="predicted"/>
<gene>
    <name evidence="6" type="ORF">EV659_10369</name>
</gene>
<feature type="transmembrane region" description="Helical" evidence="5">
    <location>
        <begin position="110"/>
        <end position="129"/>
    </location>
</feature>
<keyword evidence="2 5" id="KW-0812">Transmembrane</keyword>
<dbReference type="AlphaFoldDB" id="A0A4R2PKR9"/>
<evidence type="ECO:0000256" key="4">
    <source>
        <dbReference type="ARBA" id="ARBA00023136"/>
    </source>
</evidence>
<comment type="subcellular location">
    <subcellularLocation>
        <location evidence="1">Membrane</location>
    </subcellularLocation>
</comment>
<keyword evidence="3 5" id="KW-1133">Transmembrane helix</keyword>
<dbReference type="InterPro" id="IPR023352">
    <property type="entry name" value="MAPEG-like_dom_sf"/>
</dbReference>
<dbReference type="PANTHER" id="PTHR35371">
    <property type="entry name" value="INNER MEMBRANE PROTEIN"/>
    <property type="match status" value="1"/>
</dbReference>
<keyword evidence="7" id="KW-1185">Reference proteome</keyword>
<comment type="caution">
    <text evidence="6">The sequence shown here is derived from an EMBL/GenBank/DDBJ whole genome shotgun (WGS) entry which is preliminary data.</text>
</comment>
<evidence type="ECO:0000313" key="6">
    <source>
        <dbReference type="EMBL" id="TCP36182.1"/>
    </source>
</evidence>
<dbReference type="Gene3D" id="1.20.120.550">
    <property type="entry name" value="Membrane associated eicosanoid/glutathione metabolism-like domain"/>
    <property type="match status" value="1"/>
</dbReference>
<reference evidence="6 7" key="1">
    <citation type="submission" date="2019-03" db="EMBL/GenBank/DDBJ databases">
        <title>Genomic Encyclopedia of Type Strains, Phase IV (KMG-IV): sequencing the most valuable type-strain genomes for metagenomic binning, comparative biology and taxonomic classification.</title>
        <authorList>
            <person name="Goeker M."/>
        </authorList>
    </citation>
    <scope>NUCLEOTIDE SEQUENCE [LARGE SCALE GENOMIC DNA]</scope>
    <source>
        <strain evidence="6 7">DSM 2132</strain>
    </source>
</reference>
<dbReference type="RefSeq" id="WP_165878732.1">
    <property type="nucleotide sequence ID" value="NZ_JACIGF010000003.1"/>
</dbReference>
<dbReference type="Proteomes" id="UP000295399">
    <property type="component" value="Unassembled WGS sequence"/>
</dbReference>
<name>A0A4R2PKR9_RHOSA</name>
<dbReference type="SUPFAM" id="SSF161084">
    <property type="entry name" value="MAPEG domain-like"/>
    <property type="match status" value="1"/>
</dbReference>
<dbReference type="InParanoid" id="A0A4R2PKR9"/>
<dbReference type="Pfam" id="PF01124">
    <property type="entry name" value="MAPEG"/>
    <property type="match status" value="1"/>
</dbReference>
<dbReference type="EMBL" id="SLXO01000003">
    <property type="protein sequence ID" value="TCP36182.1"/>
    <property type="molecule type" value="Genomic_DNA"/>
</dbReference>
<evidence type="ECO:0000256" key="2">
    <source>
        <dbReference type="ARBA" id="ARBA00022692"/>
    </source>
</evidence>
<evidence type="ECO:0000256" key="3">
    <source>
        <dbReference type="ARBA" id="ARBA00022989"/>
    </source>
</evidence>
<accession>A0A4R2PKR9</accession>